<feature type="transmembrane region" description="Helical" evidence="1">
    <location>
        <begin position="152"/>
        <end position="171"/>
    </location>
</feature>
<keyword evidence="2" id="KW-0496">Mitochondrion</keyword>
<gene>
    <name evidence="2" type="primary">orf-224</name>
</gene>
<organism evidence="2">
    <name type="scientific">Ulva ohnoi</name>
    <dbReference type="NCBI Taxonomy" id="240864"/>
    <lineage>
        <taxon>Eukaryota</taxon>
        <taxon>Viridiplantae</taxon>
        <taxon>Chlorophyta</taxon>
        <taxon>core chlorophytes</taxon>
        <taxon>Ulvophyceae</taxon>
        <taxon>OUU clade</taxon>
        <taxon>Ulvales</taxon>
        <taxon>Ulvaceae</taxon>
        <taxon>Ulva</taxon>
    </lineage>
</organism>
<keyword evidence="1" id="KW-0812">Transmembrane</keyword>
<geneLocation type="mitochondrion" evidence="2"/>
<protein>
    <submittedName>
        <fullName evidence="2">Uncharacterized protein</fullName>
    </submittedName>
</protein>
<feature type="transmembrane region" description="Helical" evidence="1">
    <location>
        <begin position="183"/>
        <end position="211"/>
    </location>
</feature>
<keyword evidence="1" id="KW-1133">Transmembrane helix</keyword>
<proteinExistence type="predicted"/>
<evidence type="ECO:0000313" key="2">
    <source>
        <dbReference type="EMBL" id="BBE20968.1"/>
    </source>
</evidence>
<reference evidence="2" key="1">
    <citation type="submission" date="2018-05" db="EMBL/GenBank/DDBJ databases">
        <title>The mitochondrial and chloroplast genome sequences of Ulva ohnoi, a green-tide-forming macroalga in the southern coast regions of Japan.</title>
        <authorList>
            <person name="Suzuki S."/>
            <person name="Yamaguchi H."/>
            <person name="Hiraoka M."/>
            <person name="Kawachi M."/>
        </authorList>
    </citation>
    <scope>NUCLEOTIDE SEQUENCE</scope>
    <source>
        <strain evidence="2">KU-3321</strain>
    </source>
</reference>
<dbReference type="EMBL" id="AP018695">
    <property type="protein sequence ID" value="BBE20968.1"/>
    <property type="molecule type" value="Genomic_DNA"/>
</dbReference>
<accession>A0A2Z6FB68</accession>
<evidence type="ECO:0000256" key="1">
    <source>
        <dbReference type="SAM" id="Phobius"/>
    </source>
</evidence>
<sequence>MTTILLEICYRNCYIASVFLLMQCFSYFTQGFQLEFFSGVFITSFQAVDFNFNNNINIIHHSFAFEKLSHQPETEQLLSGAIKPIKNNYEYLSVYNDKLYLKNKLITYKYFEPIDNSIALSSNEAKTWSRLFIIYLNYFYCIELNKTVLNFLLLYTKLGYLTPFIILHYYSNIKPGLLNRQNFWFFQIILGLAFLGFIVNQYTILTAIAIFEELKLEQLDSELI</sequence>
<keyword evidence="1" id="KW-0472">Membrane</keyword>
<dbReference type="AlphaFoldDB" id="A0A2Z6FB68"/>
<name>A0A2Z6FB68_9CHLO</name>